<dbReference type="PANTHER" id="PTHR12821:SF0">
    <property type="entry name" value="BYSTIN"/>
    <property type="match status" value="1"/>
</dbReference>
<evidence type="ECO:0000256" key="2">
    <source>
        <dbReference type="SAM" id="MobiDB-lite"/>
    </source>
</evidence>
<accession>A0A0S4IHQ3</accession>
<dbReference type="OMA" id="TKLPVIW"/>
<evidence type="ECO:0000256" key="1">
    <source>
        <dbReference type="ARBA" id="ARBA00007114"/>
    </source>
</evidence>
<organism evidence="3 4">
    <name type="scientific">Bodo saltans</name>
    <name type="common">Flagellated protozoan</name>
    <dbReference type="NCBI Taxonomy" id="75058"/>
    <lineage>
        <taxon>Eukaryota</taxon>
        <taxon>Discoba</taxon>
        <taxon>Euglenozoa</taxon>
        <taxon>Kinetoplastea</taxon>
        <taxon>Metakinetoplastina</taxon>
        <taxon>Eubodonida</taxon>
        <taxon>Bodonidae</taxon>
        <taxon>Bodo</taxon>
    </lineage>
</organism>
<sequence>MVGKEKRRKGEHGHNPLGDDVNASRFASIKKAAANADDVEEDDGGFLIPNHTTQRILKTARRQINDAEDDDDDGVAGEGETLDDDAIFPETAEFQTDSGAVEGVSAEGEDNDDDEEEVEIEYDDQESVQSEVQSFADLGDEYEISEEEMRLMQKFQPQSAMQTRNLADIIMEKIREKEQLSKLAGEGGNNEEAGDDDESVAPVDKRVARVYSAIGTILKSYTSGKIPKAFKILPHIQNWEQLIMLTRPHEWSPHAAYNATRIFAANLNEKMAHRFYAAVLLPIVHHRIAEDRKLHPSLYMAVKKALFKPVAFYKGFLLPLAQDEECTLRESLIIASILQKVHLPPVPTAVAIVKISRMPFSGPCCVLLRVLVDKKMALPFQAIDALVKYFHRFANSQGREEALPVLWHQTFLSFVQRYKADLTPEQLSLLLQTCTRHFHHLITPEVRREIAVAQGKKSWLH</sequence>
<reference evidence="4" key="1">
    <citation type="submission" date="2015-09" db="EMBL/GenBank/DDBJ databases">
        <authorList>
            <consortium name="Pathogen Informatics"/>
        </authorList>
    </citation>
    <scope>NUCLEOTIDE SEQUENCE [LARGE SCALE GENOMIC DNA]</scope>
    <source>
        <strain evidence="4">Lake Konstanz</strain>
    </source>
</reference>
<keyword evidence="4" id="KW-1185">Reference proteome</keyword>
<gene>
    <name evidence="3" type="ORF">BSAL_51460</name>
</gene>
<evidence type="ECO:0008006" key="5">
    <source>
        <dbReference type="Google" id="ProtNLM"/>
    </source>
</evidence>
<evidence type="ECO:0000313" key="3">
    <source>
        <dbReference type="EMBL" id="CUE67647.1"/>
    </source>
</evidence>
<dbReference type="PANTHER" id="PTHR12821">
    <property type="entry name" value="BYSTIN"/>
    <property type="match status" value="1"/>
</dbReference>
<comment type="similarity">
    <text evidence="1">Belongs to the bystin family.</text>
</comment>
<feature type="compositionally biased region" description="Acidic residues" evidence="2">
    <location>
        <begin position="66"/>
        <end position="87"/>
    </location>
</feature>
<feature type="region of interest" description="Disordered" evidence="2">
    <location>
        <begin position="61"/>
        <end position="127"/>
    </location>
</feature>
<dbReference type="OrthoDB" id="2192561at2759"/>
<dbReference type="Pfam" id="PF05291">
    <property type="entry name" value="Bystin"/>
    <property type="match status" value="1"/>
</dbReference>
<dbReference type="GO" id="GO:0005737">
    <property type="term" value="C:cytoplasm"/>
    <property type="evidence" value="ECO:0007669"/>
    <property type="project" value="TreeGrafter"/>
</dbReference>
<evidence type="ECO:0000313" key="4">
    <source>
        <dbReference type="Proteomes" id="UP000051952"/>
    </source>
</evidence>
<dbReference type="AlphaFoldDB" id="A0A0S4IHQ3"/>
<name>A0A0S4IHQ3_BODSA</name>
<dbReference type="GO" id="GO:0006364">
    <property type="term" value="P:rRNA processing"/>
    <property type="evidence" value="ECO:0007669"/>
    <property type="project" value="TreeGrafter"/>
</dbReference>
<feature type="region of interest" description="Disordered" evidence="2">
    <location>
        <begin position="1"/>
        <end position="24"/>
    </location>
</feature>
<feature type="compositionally biased region" description="Acidic residues" evidence="2">
    <location>
        <begin position="107"/>
        <end position="126"/>
    </location>
</feature>
<dbReference type="InterPro" id="IPR007955">
    <property type="entry name" value="Bystin"/>
</dbReference>
<dbReference type="Proteomes" id="UP000051952">
    <property type="component" value="Unassembled WGS sequence"/>
</dbReference>
<dbReference type="GO" id="GO:0030688">
    <property type="term" value="C:preribosome, small subunit precursor"/>
    <property type="evidence" value="ECO:0007669"/>
    <property type="project" value="TreeGrafter"/>
</dbReference>
<proteinExistence type="inferred from homology"/>
<dbReference type="GO" id="GO:0005730">
    <property type="term" value="C:nucleolus"/>
    <property type="evidence" value="ECO:0007669"/>
    <property type="project" value="TreeGrafter"/>
</dbReference>
<protein>
    <recommendedName>
        <fullName evidence="5">Bystin</fullName>
    </recommendedName>
</protein>
<feature type="region of interest" description="Disordered" evidence="2">
    <location>
        <begin position="32"/>
        <end position="51"/>
    </location>
</feature>
<dbReference type="VEuPathDB" id="TriTrypDB:BSAL_51460"/>
<dbReference type="EMBL" id="CYKH01000062">
    <property type="protein sequence ID" value="CUE67647.1"/>
    <property type="molecule type" value="Genomic_DNA"/>
</dbReference>
<feature type="compositionally biased region" description="Basic residues" evidence="2">
    <location>
        <begin position="1"/>
        <end position="11"/>
    </location>
</feature>
<dbReference type="GO" id="GO:0030515">
    <property type="term" value="F:snoRNA binding"/>
    <property type="evidence" value="ECO:0007669"/>
    <property type="project" value="TreeGrafter"/>
</dbReference>